<reference evidence="5 6" key="1">
    <citation type="submission" date="2023-08" db="EMBL/GenBank/DDBJ databases">
        <title>Black Yeasts Isolated from many extreme environments.</title>
        <authorList>
            <person name="Coleine C."/>
            <person name="Stajich J.E."/>
            <person name="Selbmann L."/>
        </authorList>
    </citation>
    <scope>NUCLEOTIDE SEQUENCE [LARGE SCALE GENOMIC DNA]</scope>
    <source>
        <strain evidence="5 6">CCFEE 5935</strain>
    </source>
</reference>
<evidence type="ECO:0000259" key="4">
    <source>
        <dbReference type="Pfam" id="PF00501"/>
    </source>
</evidence>
<keyword evidence="6" id="KW-1185">Reference proteome</keyword>
<feature type="region of interest" description="Disordered" evidence="3">
    <location>
        <begin position="9"/>
        <end position="31"/>
    </location>
</feature>
<gene>
    <name evidence="5" type="primary">FAA2</name>
    <name evidence="5" type="ORF">LTR77_002961</name>
</gene>
<dbReference type="PANTHER" id="PTHR43272">
    <property type="entry name" value="LONG-CHAIN-FATTY-ACID--COA LIGASE"/>
    <property type="match status" value="1"/>
</dbReference>
<organism evidence="5 6">
    <name type="scientific">Saxophila tyrrhenica</name>
    <dbReference type="NCBI Taxonomy" id="1690608"/>
    <lineage>
        <taxon>Eukaryota</taxon>
        <taxon>Fungi</taxon>
        <taxon>Dikarya</taxon>
        <taxon>Ascomycota</taxon>
        <taxon>Pezizomycotina</taxon>
        <taxon>Dothideomycetes</taxon>
        <taxon>Dothideomycetidae</taxon>
        <taxon>Mycosphaerellales</taxon>
        <taxon>Extremaceae</taxon>
        <taxon>Saxophila</taxon>
    </lineage>
</organism>
<dbReference type="GO" id="GO:0005783">
    <property type="term" value="C:endoplasmic reticulum"/>
    <property type="evidence" value="ECO:0007669"/>
    <property type="project" value="TreeGrafter"/>
</dbReference>
<evidence type="ECO:0000256" key="2">
    <source>
        <dbReference type="ARBA" id="ARBA00022840"/>
    </source>
</evidence>
<dbReference type="PANTHER" id="PTHR43272:SF33">
    <property type="entry name" value="AMP-BINDING DOMAIN-CONTAINING PROTEIN-RELATED"/>
    <property type="match status" value="1"/>
</dbReference>
<dbReference type="GeneID" id="89924308"/>
<dbReference type="RefSeq" id="XP_064661559.1">
    <property type="nucleotide sequence ID" value="XM_064800220.1"/>
</dbReference>
<dbReference type="InterPro" id="IPR042099">
    <property type="entry name" value="ANL_N_sf"/>
</dbReference>
<dbReference type="AlphaFoldDB" id="A0AAV9PGM5"/>
<keyword evidence="1" id="KW-0547">Nucleotide-binding</keyword>
<evidence type="ECO:0000256" key="3">
    <source>
        <dbReference type="SAM" id="MobiDB-lite"/>
    </source>
</evidence>
<dbReference type="Pfam" id="PF00501">
    <property type="entry name" value="AMP-binding"/>
    <property type="match status" value="1"/>
</dbReference>
<dbReference type="InterPro" id="IPR020845">
    <property type="entry name" value="AMP-binding_CS"/>
</dbReference>
<feature type="domain" description="AMP-dependent synthetase/ligase" evidence="4">
    <location>
        <begin position="88"/>
        <end position="509"/>
    </location>
</feature>
<keyword evidence="2" id="KW-0067">ATP-binding</keyword>
<keyword evidence="5" id="KW-0436">Ligase</keyword>
<dbReference type="Proteomes" id="UP001337655">
    <property type="component" value="Unassembled WGS sequence"/>
</dbReference>
<dbReference type="EMBL" id="JAVRRT010000004">
    <property type="protein sequence ID" value="KAK5172841.1"/>
    <property type="molecule type" value="Genomic_DNA"/>
</dbReference>
<evidence type="ECO:0000313" key="5">
    <source>
        <dbReference type="EMBL" id="KAK5172841.1"/>
    </source>
</evidence>
<dbReference type="GO" id="GO:0016020">
    <property type="term" value="C:membrane"/>
    <property type="evidence" value="ECO:0007669"/>
    <property type="project" value="TreeGrafter"/>
</dbReference>
<dbReference type="InterPro" id="IPR000873">
    <property type="entry name" value="AMP-dep_synth/lig_dom"/>
</dbReference>
<comment type="caution">
    <text evidence="5">The sequence shown here is derived from an EMBL/GenBank/DDBJ whole genome shotgun (WGS) entry which is preliminary data.</text>
</comment>
<accession>A0AAV9PGM5</accession>
<name>A0AAV9PGM5_9PEZI</name>
<dbReference type="EC" id="6.2.1.3" evidence="5"/>
<dbReference type="GO" id="GO:0005524">
    <property type="term" value="F:ATP binding"/>
    <property type="evidence" value="ECO:0007669"/>
    <property type="project" value="UniProtKB-KW"/>
</dbReference>
<dbReference type="GO" id="GO:0004467">
    <property type="term" value="F:long-chain fatty acid-CoA ligase activity"/>
    <property type="evidence" value="ECO:0007669"/>
    <property type="project" value="UniProtKB-EC"/>
</dbReference>
<evidence type="ECO:0000256" key="1">
    <source>
        <dbReference type="ARBA" id="ARBA00022741"/>
    </source>
</evidence>
<dbReference type="PROSITE" id="PS00455">
    <property type="entry name" value="AMP_BINDING"/>
    <property type="match status" value="1"/>
</dbReference>
<sequence length="703" mass="77026">MACPALEHAAKLVPPPPPGAPHSVPVAGTEQSGRSAIYRHWRQTDGLLHTLDPDVKTAHDIFEQTAKRLPKGNCLGARPYDPHTKTFGQFQWQSYAGVQKRRADFGVGLVALHEQLGIKAKQYGVGLWCQNRPEWQIVDLACMSQSLYSVSIYDTLGPDTTEYIINHAQLTSVCTSLSHVPTLLKLAPRCPSLKLIISLDPLETGEELAGTSKKALLNAMAAEHGVQVYPMSEVENLGEAAPQPYQVPRPDDIVTINYTSGTTGNPKGVMLTHANAVAAASTALSMTQFQGNDVICSYLPLAHIYERVTEHSALWAGTAIGYFHGNILELTDDLKMLRPTSFVSVPRLYNRFGGAIKGQTIQQAGFKGALSRRVVNTKLANMNDAAPGKATNKHMLYDRIWSRKVAAALGLERARTMVSGSAPIDPSLQQFLRVVFSNNFIQGYGLTETYAIGLAQLSGDFSSGTCGAVAPATELCLMDVPDMEYLSTDSPHPRGELLIRGTTVFKEYYKNDAETQKAFTEDGWFRTGDIASVDELGRFRIVDRVKNVLKLAQGEYISPERIENVYLGNLPWLAQGYVHGDSTQSSLVAIFGFQPDMFAGFVSKVLGKSISQTDIQALAAAAQEQKVRKAVLAELAKVGKKAKFNSWENVKAVRVLAEPFSIENEMLTPTLKLKRPLAAKKYRGLIDEMYREIEEGGQVRAKL</sequence>
<dbReference type="Gene3D" id="3.40.50.12780">
    <property type="entry name" value="N-terminal domain of ligase-like"/>
    <property type="match status" value="1"/>
</dbReference>
<evidence type="ECO:0000313" key="6">
    <source>
        <dbReference type="Proteomes" id="UP001337655"/>
    </source>
</evidence>
<proteinExistence type="predicted"/>
<dbReference type="SUPFAM" id="SSF56801">
    <property type="entry name" value="Acetyl-CoA synthetase-like"/>
    <property type="match status" value="1"/>
</dbReference>
<protein>
    <submittedName>
        <fullName evidence="5">Medium-chain fatty acid-CoA ligase faa2</fullName>
        <ecNumber evidence="5">6.2.1.3</ecNumber>
    </submittedName>
</protein>